<dbReference type="InterPro" id="IPR051117">
    <property type="entry name" value="TRG_var/const_region"/>
</dbReference>
<dbReference type="GeneTree" id="ENSGT00940000153143"/>
<accession>A0A4W3J0N9</accession>
<feature type="signal peptide" evidence="7">
    <location>
        <begin position="1"/>
        <end position="17"/>
    </location>
</feature>
<keyword evidence="6" id="KW-0393">Immunoglobulin domain</keyword>
<keyword evidence="5" id="KW-0675">Receptor</keyword>
<dbReference type="SMART" id="SM00406">
    <property type="entry name" value="IGv"/>
    <property type="match status" value="2"/>
</dbReference>
<keyword evidence="10" id="KW-1185">Reference proteome</keyword>
<reference evidence="9" key="5">
    <citation type="submission" date="2025-09" db="UniProtKB">
        <authorList>
            <consortium name="Ensembl"/>
        </authorList>
    </citation>
    <scope>IDENTIFICATION</scope>
</reference>
<dbReference type="PANTHER" id="PTHR19256">
    <property type="entry name" value="T-CELL RECEPTOR GAMMA CHAIN"/>
    <property type="match status" value="1"/>
</dbReference>
<dbReference type="Ensembl" id="ENSCMIT00000035984.1">
    <property type="protein sequence ID" value="ENSCMIP00000035457.1"/>
    <property type="gene ID" value="ENSCMIG00000015003.1"/>
</dbReference>
<evidence type="ECO:0000256" key="3">
    <source>
        <dbReference type="ARBA" id="ARBA00022989"/>
    </source>
</evidence>
<dbReference type="InterPro" id="IPR013106">
    <property type="entry name" value="Ig_V-set"/>
</dbReference>
<keyword evidence="2" id="KW-0812">Transmembrane</keyword>
<comment type="subcellular location">
    <subcellularLocation>
        <location evidence="1">Membrane</location>
    </subcellularLocation>
</comment>
<name>A0A4W3J0N9_CALMI</name>
<dbReference type="InterPro" id="IPR036179">
    <property type="entry name" value="Ig-like_dom_sf"/>
</dbReference>
<dbReference type="Gene3D" id="2.60.40.10">
    <property type="entry name" value="Immunoglobulins"/>
    <property type="match status" value="2"/>
</dbReference>
<dbReference type="InterPro" id="IPR007110">
    <property type="entry name" value="Ig-like_dom"/>
</dbReference>
<dbReference type="STRING" id="7868.ENSCMIP00000035457"/>
<dbReference type="PROSITE" id="PS50835">
    <property type="entry name" value="IG_LIKE"/>
    <property type="match status" value="2"/>
</dbReference>
<dbReference type="Proteomes" id="UP000314986">
    <property type="component" value="Unassembled WGS sequence"/>
</dbReference>
<dbReference type="AlphaFoldDB" id="A0A4W3J0N9"/>
<sequence>MWQYLMYILIILLPGKCFHTCLTISSHICIKCLGYLDRVVIHWYRHQPGKELQWMLYYNTQSQKEYAEEFQQKFSARKKDDTCLLSITNIAKADAATYYCASWDYHSHSEPHKPHTKTSSDTIYLCLVSAESLAQTLIQPELSITRDLMKTARMHCQVEGIAFESAVIHWYRQTPKQSIRRIMYIQSKSSPQRDDGFSNRFTAENIAEGGISRLEIAQLETSDAGTYYCACWVSTVTLSNSKRLDSACCGRNIMCAMKLATVEFPFQCNTPFNQLGGVKCRTNHDISKLSQNLITLHFLLHIRNGSVIGFSNRHVRKVITQGIVSVISDYYYQSLPQGNTMRLLYSYGKGHCSE</sequence>
<reference evidence="10" key="1">
    <citation type="journal article" date="2006" name="Science">
        <title>Ancient noncoding elements conserved in the human genome.</title>
        <authorList>
            <person name="Venkatesh B."/>
            <person name="Kirkness E.F."/>
            <person name="Loh Y.H."/>
            <person name="Halpern A.L."/>
            <person name="Lee A.P."/>
            <person name="Johnson J."/>
            <person name="Dandona N."/>
            <person name="Viswanathan L.D."/>
            <person name="Tay A."/>
            <person name="Venter J.C."/>
            <person name="Strausberg R.L."/>
            <person name="Brenner S."/>
        </authorList>
    </citation>
    <scope>NUCLEOTIDE SEQUENCE [LARGE SCALE GENOMIC DNA]</scope>
</reference>
<reference evidence="9" key="4">
    <citation type="submission" date="2025-08" db="UniProtKB">
        <authorList>
            <consortium name="Ensembl"/>
        </authorList>
    </citation>
    <scope>IDENTIFICATION</scope>
</reference>
<evidence type="ECO:0000256" key="5">
    <source>
        <dbReference type="ARBA" id="ARBA00023170"/>
    </source>
</evidence>
<organism evidence="9 10">
    <name type="scientific">Callorhinchus milii</name>
    <name type="common">Ghost shark</name>
    <dbReference type="NCBI Taxonomy" id="7868"/>
    <lineage>
        <taxon>Eukaryota</taxon>
        <taxon>Metazoa</taxon>
        <taxon>Chordata</taxon>
        <taxon>Craniata</taxon>
        <taxon>Vertebrata</taxon>
        <taxon>Chondrichthyes</taxon>
        <taxon>Holocephali</taxon>
        <taxon>Chimaeriformes</taxon>
        <taxon>Callorhinchidae</taxon>
        <taxon>Callorhinchus</taxon>
    </lineage>
</organism>
<keyword evidence="7" id="KW-0732">Signal</keyword>
<evidence type="ECO:0000259" key="8">
    <source>
        <dbReference type="PROSITE" id="PS50835"/>
    </source>
</evidence>
<dbReference type="PANTHER" id="PTHR19256:SF65">
    <property type="entry name" value="T CELL RECEPTOR GAMMA CONSTANT 1-RELATED"/>
    <property type="match status" value="1"/>
</dbReference>
<reference evidence="10" key="2">
    <citation type="journal article" date="2007" name="PLoS Biol.">
        <title>Survey sequencing and comparative analysis of the elephant shark (Callorhinchus milii) genome.</title>
        <authorList>
            <person name="Venkatesh B."/>
            <person name="Kirkness E.F."/>
            <person name="Loh Y.H."/>
            <person name="Halpern A.L."/>
            <person name="Lee A.P."/>
            <person name="Johnson J."/>
            <person name="Dandona N."/>
            <person name="Viswanathan L.D."/>
            <person name="Tay A."/>
            <person name="Venter J.C."/>
            <person name="Strausberg R.L."/>
            <person name="Brenner S."/>
        </authorList>
    </citation>
    <scope>NUCLEOTIDE SEQUENCE [LARGE SCALE GENOMIC DNA]</scope>
</reference>
<evidence type="ECO:0000256" key="1">
    <source>
        <dbReference type="ARBA" id="ARBA00004370"/>
    </source>
</evidence>
<dbReference type="InterPro" id="IPR013783">
    <property type="entry name" value="Ig-like_fold"/>
</dbReference>
<feature type="domain" description="Ig-like" evidence="8">
    <location>
        <begin position="20"/>
        <end position="120"/>
    </location>
</feature>
<dbReference type="SUPFAM" id="SSF48726">
    <property type="entry name" value="Immunoglobulin"/>
    <property type="match status" value="2"/>
</dbReference>
<dbReference type="SMART" id="SM00409">
    <property type="entry name" value="IG"/>
    <property type="match status" value="2"/>
</dbReference>
<dbReference type="GO" id="GO:0016020">
    <property type="term" value="C:membrane"/>
    <property type="evidence" value="ECO:0007669"/>
    <property type="project" value="UniProtKB-SubCell"/>
</dbReference>
<reference evidence="10" key="3">
    <citation type="journal article" date="2014" name="Nature">
        <title>Elephant shark genome provides unique insights into gnathostome evolution.</title>
        <authorList>
            <consortium name="International Elephant Shark Genome Sequencing Consortium"/>
            <person name="Venkatesh B."/>
            <person name="Lee A.P."/>
            <person name="Ravi V."/>
            <person name="Maurya A.K."/>
            <person name="Lian M.M."/>
            <person name="Swann J.B."/>
            <person name="Ohta Y."/>
            <person name="Flajnik M.F."/>
            <person name="Sutoh Y."/>
            <person name="Kasahara M."/>
            <person name="Hoon S."/>
            <person name="Gangu V."/>
            <person name="Roy S.W."/>
            <person name="Irimia M."/>
            <person name="Korzh V."/>
            <person name="Kondrychyn I."/>
            <person name="Lim Z.W."/>
            <person name="Tay B.H."/>
            <person name="Tohari S."/>
            <person name="Kong K.W."/>
            <person name="Ho S."/>
            <person name="Lorente-Galdos B."/>
            <person name="Quilez J."/>
            <person name="Marques-Bonet T."/>
            <person name="Raney B.J."/>
            <person name="Ingham P.W."/>
            <person name="Tay A."/>
            <person name="Hillier L.W."/>
            <person name="Minx P."/>
            <person name="Boehm T."/>
            <person name="Wilson R.K."/>
            <person name="Brenner S."/>
            <person name="Warren W.C."/>
        </authorList>
    </citation>
    <scope>NUCLEOTIDE SEQUENCE [LARGE SCALE GENOMIC DNA]</scope>
</reference>
<evidence type="ECO:0000313" key="10">
    <source>
        <dbReference type="Proteomes" id="UP000314986"/>
    </source>
</evidence>
<proteinExistence type="predicted"/>
<evidence type="ECO:0000256" key="6">
    <source>
        <dbReference type="ARBA" id="ARBA00023319"/>
    </source>
</evidence>
<protein>
    <recommendedName>
        <fullName evidence="8">Ig-like domain-containing protein</fullName>
    </recommendedName>
</protein>
<keyword evidence="3" id="KW-1133">Transmembrane helix</keyword>
<evidence type="ECO:0000256" key="7">
    <source>
        <dbReference type="SAM" id="SignalP"/>
    </source>
</evidence>
<feature type="domain" description="Ig-like" evidence="8">
    <location>
        <begin position="140"/>
        <end position="239"/>
    </location>
</feature>
<evidence type="ECO:0000313" key="9">
    <source>
        <dbReference type="Ensembl" id="ENSCMIP00000035457.1"/>
    </source>
</evidence>
<keyword evidence="4" id="KW-0472">Membrane</keyword>
<evidence type="ECO:0000256" key="2">
    <source>
        <dbReference type="ARBA" id="ARBA00022692"/>
    </source>
</evidence>
<dbReference type="InParanoid" id="A0A4W3J0N9"/>
<evidence type="ECO:0000256" key="4">
    <source>
        <dbReference type="ARBA" id="ARBA00023136"/>
    </source>
</evidence>
<dbReference type="InterPro" id="IPR003599">
    <property type="entry name" value="Ig_sub"/>
</dbReference>
<dbReference type="Pfam" id="PF07686">
    <property type="entry name" value="V-set"/>
    <property type="match status" value="2"/>
</dbReference>
<feature type="chain" id="PRO_5021457798" description="Ig-like domain-containing protein" evidence="7">
    <location>
        <begin position="18"/>
        <end position="354"/>
    </location>
</feature>